<name>A0ABV1AVT0_9FIRM</name>
<evidence type="ECO:0000313" key="1">
    <source>
        <dbReference type="EMBL" id="MEQ2362314.1"/>
    </source>
</evidence>
<dbReference type="Proteomes" id="UP001457197">
    <property type="component" value="Unassembled WGS sequence"/>
</dbReference>
<accession>A0ABV1AVT0</accession>
<protein>
    <recommendedName>
        <fullName evidence="3">DegT/DnrJ/EryC1/StrS aminotransferase family protein</fullName>
    </recommendedName>
</protein>
<dbReference type="EMBL" id="JBBMEO010000013">
    <property type="protein sequence ID" value="MEQ2362314.1"/>
    <property type="molecule type" value="Genomic_DNA"/>
</dbReference>
<organism evidence="1 2">
    <name type="scientific">Faecalibacterium tardum</name>
    <dbReference type="NCBI Taxonomy" id="3133156"/>
    <lineage>
        <taxon>Bacteria</taxon>
        <taxon>Bacillati</taxon>
        <taxon>Bacillota</taxon>
        <taxon>Clostridia</taxon>
        <taxon>Eubacteriales</taxon>
        <taxon>Oscillospiraceae</taxon>
        <taxon>Faecalibacterium</taxon>
    </lineage>
</organism>
<keyword evidence="2" id="KW-1185">Reference proteome</keyword>
<dbReference type="RefSeq" id="WP_349152375.1">
    <property type="nucleotide sequence ID" value="NZ_JBBMEO010000013.1"/>
</dbReference>
<dbReference type="InterPro" id="IPR015424">
    <property type="entry name" value="PyrdxlP-dep_Trfase"/>
</dbReference>
<reference evidence="1 2" key="1">
    <citation type="submission" date="2024-03" db="EMBL/GenBank/DDBJ databases">
        <title>Human intestinal bacterial collection.</title>
        <authorList>
            <person name="Pauvert C."/>
            <person name="Hitch T.C.A."/>
            <person name="Clavel T."/>
        </authorList>
    </citation>
    <scope>NUCLEOTIDE SEQUENCE [LARGE SCALE GENOMIC DNA]</scope>
    <source>
        <strain evidence="1 2">CLA-AA-H175</strain>
    </source>
</reference>
<gene>
    <name evidence="1" type="ORF">WMO44_09185</name>
</gene>
<dbReference type="SUPFAM" id="SSF53383">
    <property type="entry name" value="PLP-dependent transferases"/>
    <property type="match status" value="1"/>
</dbReference>
<sequence length="321" mass="37861">MKEIGGYIELDTYAGAMLHEKAIALNCGRGALEYLCEAKMIRKLYLPYFLCDSVPNLCKKINIEYEFYHINEALEPVFTKEIGANEWLYIVNFYGQLSNEYLKTWKQRYDRVIVDNAQSYFQMPVDGLDTLYTCRKYFGVADGAFLYTDAKLDRELPQDESFERMHFLLGRYERSANEFYSEYVLNNKLFATEPVKRMSRLTENLLHGIDYDAVAKRRQENFEFLDEEFRDINELNLKSVYGAFMYPLLVQNGTEIRKTLQKERIYIPTLWPNVLKECPADSLEYHYAADILPIPIDQRYGKEDMIKIAEMVKMTMNIKEE</sequence>
<evidence type="ECO:0008006" key="3">
    <source>
        <dbReference type="Google" id="ProtNLM"/>
    </source>
</evidence>
<proteinExistence type="predicted"/>
<evidence type="ECO:0000313" key="2">
    <source>
        <dbReference type="Proteomes" id="UP001457197"/>
    </source>
</evidence>
<comment type="caution">
    <text evidence="1">The sequence shown here is derived from an EMBL/GenBank/DDBJ whole genome shotgun (WGS) entry which is preliminary data.</text>
</comment>